<comment type="caution">
    <text evidence="1">The sequence shown here is derived from an EMBL/GenBank/DDBJ whole genome shotgun (WGS) entry which is preliminary data.</text>
</comment>
<dbReference type="InterPro" id="IPR036691">
    <property type="entry name" value="Endo/exonu/phosph_ase_sf"/>
</dbReference>
<dbReference type="SUPFAM" id="SSF56219">
    <property type="entry name" value="DNase I-like"/>
    <property type="match status" value="1"/>
</dbReference>
<dbReference type="Proteomes" id="UP001443914">
    <property type="component" value="Unassembled WGS sequence"/>
</dbReference>
<dbReference type="PANTHER" id="PTHR33710">
    <property type="entry name" value="BNAC02G09200D PROTEIN"/>
    <property type="match status" value="1"/>
</dbReference>
<sequence length="258" mass="28835">MWDFNACLSHCMLNELNIHGGPFTWTNNQEGVHRGWSKLDWGFVNPSWLQFYPNSVAHVLSSGTSDHSSLVVSFGTQLAFPKSFKFLNCWIDNEHFSDVVAAAWLGDSRGTPMFKLFAKLKKVKHVLGQLHKSFYSSLSTRVMHCYDDLLSAQFGLLLSSLDHGLMEKVASLKEAFCKFKKAEMSMLAQRAKITHLKLSDSNTSYFYASVAARKNSSVIGSVVDFNGQVHCDPLGVANAFCYYYQYLLGTSAPVSSLD</sequence>
<evidence type="ECO:0000313" key="2">
    <source>
        <dbReference type="Proteomes" id="UP001443914"/>
    </source>
</evidence>
<evidence type="ECO:0000313" key="1">
    <source>
        <dbReference type="EMBL" id="KAK9724442.1"/>
    </source>
</evidence>
<proteinExistence type="predicted"/>
<reference evidence="1" key="1">
    <citation type="submission" date="2024-03" db="EMBL/GenBank/DDBJ databases">
        <title>WGS assembly of Saponaria officinalis var. Norfolk2.</title>
        <authorList>
            <person name="Jenkins J."/>
            <person name="Shu S."/>
            <person name="Grimwood J."/>
            <person name="Barry K."/>
            <person name="Goodstein D."/>
            <person name="Schmutz J."/>
            <person name="Leebens-Mack J."/>
            <person name="Osbourn A."/>
        </authorList>
    </citation>
    <scope>NUCLEOTIDE SEQUENCE [LARGE SCALE GENOMIC DNA]</scope>
    <source>
        <strain evidence="1">JIC</strain>
    </source>
</reference>
<gene>
    <name evidence="1" type="ORF">RND81_05G072200</name>
</gene>
<protein>
    <submittedName>
        <fullName evidence="1">Uncharacterized protein</fullName>
    </submittedName>
</protein>
<dbReference type="AlphaFoldDB" id="A0AAW1KRB1"/>
<dbReference type="EMBL" id="JBDFQZ010000005">
    <property type="protein sequence ID" value="KAK9724442.1"/>
    <property type="molecule type" value="Genomic_DNA"/>
</dbReference>
<name>A0AAW1KRB1_SAPOF</name>
<keyword evidence="2" id="KW-1185">Reference proteome</keyword>
<organism evidence="1 2">
    <name type="scientific">Saponaria officinalis</name>
    <name type="common">Common soapwort</name>
    <name type="synonym">Lychnis saponaria</name>
    <dbReference type="NCBI Taxonomy" id="3572"/>
    <lineage>
        <taxon>Eukaryota</taxon>
        <taxon>Viridiplantae</taxon>
        <taxon>Streptophyta</taxon>
        <taxon>Embryophyta</taxon>
        <taxon>Tracheophyta</taxon>
        <taxon>Spermatophyta</taxon>
        <taxon>Magnoliopsida</taxon>
        <taxon>eudicotyledons</taxon>
        <taxon>Gunneridae</taxon>
        <taxon>Pentapetalae</taxon>
        <taxon>Caryophyllales</taxon>
        <taxon>Caryophyllaceae</taxon>
        <taxon>Caryophylleae</taxon>
        <taxon>Saponaria</taxon>
    </lineage>
</organism>
<accession>A0AAW1KRB1</accession>
<dbReference type="PANTHER" id="PTHR33710:SF71">
    <property type="entry name" value="ENDONUCLEASE_EXONUCLEASE_PHOSPHATASE DOMAIN-CONTAINING PROTEIN"/>
    <property type="match status" value="1"/>
</dbReference>